<name>A0A165D7P0_9BASI</name>
<evidence type="ECO:0000313" key="3">
    <source>
        <dbReference type="Proteomes" id="UP000076842"/>
    </source>
</evidence>
<gene>
    <name evidence="2" type="ORF">CALCODRAFT_512186</name>
</gene>
<sequence>MPAFAVRFVTHVDQERRRLWNAAIADEEKRSALSILMHKPTIRRSDSTKHIMIGARYAQSMAVLKDRVYWAYQALPQPESSSWPTSIKLPSKYFPATTATRTKAYTEAITNFGANLTALLSSYPDGDLSSPTTSFDNDLDTILALTEHYYTAAENAMIFPNMLAYVAGILIMNGHIKNGGTYPFATSDPKSWAFLRVEQLVIQACFQVAESKEVIRAGPTKILQTIILHVSSVTGIPFEPPIPPLKIRPALPVFNPVTHVSDGFHEPDHSTAANPPSSTRPVTLLPECTTVNMPQLVLSMAPTSIALTIPRDFPRFYNLDLPEELMPFISYPTDASSFPAWMLGSACAWVSVIPDAEDEAEWWDRNLVKSISKWLAFIRYSVRGTGCFYYAVMRDCADFDVLETVPTFVWDISKLIATAYQKRIESPPAQSVVRKQQKRAADHQPPKRRVPAKTNKEAQ</sequence>
<protein>
    <submittedName>
        <fullName evidence="2">Uncharacterized protein</fullName>
    </submittedName>
</protein>
<evidence type="ECO:0000313" key="2">
    <source>
        <dbReference type="EMBL" id="KZT52247.1"/>
    </source>
</evidence>
<proteinExistence type="predicted"/>
<feature type="region of interest" description="Disordered" evidence="1">
    <location>
        <begin position="425"/>
        <end position="459"/>
    </location>
</feature>
<reference evidence="2 3" key="1">
    <citation type="journal article" date="2016" name="Mol. Biol. Evol.">
        <title>Comparative Genomics of Early-Diverging Mushroom-Forming Fungi Provides Insights into the Origins of Lignocellulose Decay Capabilities.</title>
        <authorList>
            <person name="Nagy L.G."/>
            <person name="Riley R."/>
            <person name="Tritt A."/>
            <person name="Adam C."/>
            <person name="Daum C."/>
            <person name="Floudas D."/>
            <person name="Sun H."/>
            <person name="Yadav J.S."/>
            <person name="Pangilinan J."/>
            <person name="Larsson K.H."/>
            <person name="Matsuura K."/>
            <person name="Barry K."/>
            <person name="Labutti K."/>
            <person name="Kuo R."/>
            <person name="Ohm R.A."/>
            <person name="Bhattacharya S.S."/>
            <person name="Shirouzu T."/>
            <person name="Yoshinaga Y."/>
            <person name="Martin F.M."/>
            <person name="Grigoriev I.V."/>
            <person name="Hibbett D.S."/>
        </authorList>
    </citation>
    <scope>NUCLEOTIDE SEQUENCE [LARGE SCALE GENOMIC DNA]</scope>
    <source>
        <strain evidence="2 3">HHB12733</strain>
    </source>
</reference>
<dbReference type="AlphaFoldDB" id="A0A165D7P0"/>
<keyword evidence="3" id="KW-1185">Reference proteome</keyword>
<evidence type="ECO:0000256" key="1">
    <source>
        <dbReference type="SAM" id="MobiDB-lite"/>
    </source>
</evidence>
<organism evidence="2 3">
    <name type="scientific">Calocera cornea HHB12733</name>
    <dbReference type="NCBI Taxonomy" id="1353952"/>
    <lineage>
        <taxon>Eukaryota</taxon>
        <taxon>Fungi</taxon>
        <taxon>Dikarya</taxon>
        <taxon>Basidiomycota</taxon>
        <taxon>Agaricomycotina</taxon>
        <taxon>Dacrymycetes</taxon>
        <taxon>Dacrymycetales</taxon>
        <taxon>Dacrymycetaceae</taxon>
        <taxon>Calocera</taxon>
    </lineage>
</organism>
<dbReference type="EMBL" id="KV424073">
    <property type="protein sequence ID" value="KZT52247.1"/>
    <property type="molecule type" value="Genomic_DNA"/>
</dbReference>
<dbReference type="InParanoid" id="A0A165D7P0"/>
<accession>A0A165D7P0</accession>
<dbReference type="Proteomes" id="UP000076842">
    <property type="component" value="Unassembled WGS sequence"/>
</dbReference>